<accession>A0A9D3WLM2</accession>
<dbReference type="AlphaFoldDB" id="A0A9D3WLM2"/>
<dbReference type="EMBL" id="JAHDVG010000551">
    <property type="protein sequence ID" value="KAH1164769.1"/>
    <property type="molecule type" value="Genomic_DNA"/>
</dbReference>
<evidence type="ECO:0000313" key="2">
    <source>
        <dbReference type="Proteomes" id="UP000827986"/>
    </source>
</evidence>
<organism evidence="1 2">
    <name type="scientific">Mauremys mutica</name>
    <name type="common">yellowpond turtle</name>
    <dbReference type="NCBI Taxonomy" id="74926"/>
    <lineage>
        <taxon>Eukaryota</taxon>
        <taxon>Metazoa</taxon>
        <taxon>Chordata</taxon>
        <taxon>Craniata</taxon>
        <taxon>Vertebrata</taxon>
        <taxon>Euteleostomi</taxon>
        <taxon>Archelosauria</taxon>
        <taxon>Testudinata</taxon>
        <taxon>Testudines</taxon>
        <taxon>Cryptodira</taxon>
        <taxon>Durocryptodira</taxon>
        <taxon>Testudinoidea</taxon>
        <taxon>Geoemydidae</taxon>
        <taxon>Geoemydinae</taxon>
        <taxon>Mauremys</taxon>
    </lineage>
</organism>
<sequence length="79" mass="8940">MLLSKINSLTNLCSGSGGELHPAKLQPECQHLIEWCLDLRPSDRPSLEDLLNHSWMQDVPLPQKTAEMHQHNLIQESGE</sequence>
<name>A0A9D3WLM2_9SAUR</name>
<dbReference type="InterPro" id="IPR011009">
    <property type="entry name" value="Kinase-like_dom_sf"/>
</dbReference>
<reference evidence="1" key="1">
    <citation type="submission" date="2021-09" db="EMBL/GenBank/DDBJ databases">
        <title>The genome of Mauremys mutica provides insights into the evolution of semi-aquatic lifestyle.</title>
        <authorList>
            <person name="Gong S."/>
            <person name="Gao Y."/>
        </authorList>
    </citation>
    <scope>NUCLEOTIDE SEQUENCE</scope>
    <source>
        <strain evidence="1">MM-2020</strain>
        <tissue evidence="1">Muscle</tissue>
    </source>
</reference>
<proteinExistence type="predicted"/>
<protein>
    <submittedName>
        <fullName evidence="1">Uncharacterized protein</fullName>
    </submittedName>
</protein>
<dbReference type="Gene3D" id="1.10.510.10">
    <property type="entry name" value="Transferase(Phosphotransferase) domain 1"/>
    <property type="match status" value="1"/>
</dbReference>
<gene>
    <name evidence="1" type="ORF">KIL84_021324</name>
</gene>
<dbReference type="SUPFAM" id="SSF56112">
    <property type="entry name" value="Protein kinase-like (PK-like)"/>
    <property type="match status" value="1"/>
</dbReference>
<evidence type="ECO:0000313" key="1">
    <source>
        <dbReference type="EMBL" id="KAH1164769.1"/>
    </source>
</evidence>
<keyword evidence="2" id="KW-1185">Reference proteome</keyword>
<comment type="caution">
    <text evidence="1">The sequence shown here is derived from an EMBL/GenBank/DDBJ whole genome shotgun (WGS) entry which is preliminary data.</text>
</comment>
<dbReference type="Proteomes" id="UP000827986">
    <property type="component" value="Unassembled WGS sequence"/>
</dbReference>